<dbReference type="PRINTS" id="PR00081">
    <property type="entry name" value="GDHRDH"/>
</dbReference>
<dbReference type="InterPro" id="IPR051122">
    <property type="entry name" value="SDR_DHRS6-like"/>
</dbReference>
<reference evidence="4 5" key="1">
    <citation type="journal article" date="2016" name="Int. J. Syst. Evol. Microbiol.">
        <title>Peptococcus simiae sp. nov., isolated from rhesus macaque faeces and emended description of the genus Peptococcus.</title>
        <authorList>
            <person name="Shkoporov A.N."/>
            <person name="Efimov B.A."/>
            <person name="Kondova I."/>
            <person name="Ouwerling B."/>
            <person name="Chaplin A.V."/>
            <person name="Shcherbakova V.A."/>
            <person name="Langermans J.A.M."/>
        </authorList>
    </citation>
    <scope>NUCLEOTIDE SEQUENCE [LARGE SCALE GENOMIC DNA]</scope>
    <source>
        <strain evidence="4 5">M108</strain>
    </source>
</reference>
<comment type="caution">
    <text evidence="4">The sequence shown here is derived from an EMBL/GenBank/DDBJ whole genome shotgun (WGS) entry which is preliminary data.</text>
</comment>
<dbReference type="PRINTS" id="PR00080">
    <property type="entry name" value="SDRFAMILY"/>
</dbReference>
<dbReference type="PROSITE" id="PS00061">
    <property type="entry name" value="ADH_SHORT"/>
    <property type="match status" value="1"/>
</dbReference>
<dbReference type="Pfam" id="PF00106">
    <property type="entry name" value="adh_short"/>
    <property type="match status" value="1"/>
</dbReference>
<dbReference type="CDD" id="cd05233">
    <property type="entry name" value="SDR_c"/>
    <property type="match status" value="1"/>
</dbReference>
<dbReference type="InterPro" id="IPR036291">
    <property type="entry name" value="NAD(P)-bd_dom_sf"/>
</dbReference>
<dbReference type="PANTHER" id="PTHR43477:SF1">
    <property type="entry name" value="DIHYDROANTICAPSIN 7-DEHYDROGENASE"/>
    <property type="match status" value="1"/>
</dbReference>
<dbReference type="InterPro" id="IPR020904">
    <property type="entry name" value="Sc_DH/Rdtase_CS"/>
</dbReference>
<dbReference type="PANTHER" id="PTHR43477">
    <property type="entry name" value="DIHYDROANTICAPSIN 7-DEHYDROGENASE"/>
    <property type="match status" value="1"/>
</dbReference>
<evidence type="ECO:0000256" key="3">
    <source>
        <dbReference type="RuleBase" id="RU000363"/>
    </source>
</evidence>
<accession>A0ABW9GZY9</accession>
<dbReference type="SUPFAM" id="SSF51735">
    <property type="entry name" value="NAD(P)-binding Rossmann-fold domains"/>
    <property type="match status" value="1"/>
</dbReference>
<dbReference type="RefSeq" id="WP_408977353.1">
    <property type="nucleotide sequence ID" value="NZ_JBJUVG010000005.1"/>
</dbReference>
<evidence type="ECO:0000313" key="4">
    <source>
        <dbReference type="EMBL" id="MFM9413737.1"/>
    </source>
</evidence>
<proteinExistence type="inferred from homology"/>
<gene>
    <name evidence="4" type="ORF">ACKQTC_05100</name>
</gene>
<dbReference type="Proteomes" id="UP001631949">
    <property type="component" value="Unassembled WGS sequence"/>
</dbReference>
<dbReference type="InterPro" id="IPR002347">
    <property type="entry name" value="SDR_fam"/>
</dbReference>
<dbReference type="EMBL" id="JBJUVG010000005">
    <property type="protein sequence ID" value="MFM9413737.1"/>
    <property type="molecule type" value="Genomic_DNA"/>
</dbReference>
<keyword evidence="2" id="KW-0560">Oxidoreductase</keyword>
<sequence length="255" mass="26964">MEFQFKNKTVVVTGASSGMGYAIAQSFVKEGATVIAVARRAERLEELKESLKDASGVLVPVTADLAVDENNSLMVETAVKEGGRIDVLINNAGMMDEFMPIGEVDDALWDKVFKINLDSPRHAMKAAVNHMLSDGKGGVIINIASIGGLEGCRAGAAYTASKHALVGLTKNTAYMYAHDNIRCLAICPGGVKTEVGKYASHPSEKGIQRVMSGLDANIRQADVQEIADLVLFMASEKADFVNGTAITVDGGVSAN</sequence>
<keyword evidence="5" id="KW-1185">Reference proteome</keyword>
<evidence type="ECO:0000256" key="1">
    <source>
        <dbReference type="ARBA" id="ARBA00006484"/>
    </source>
</evidence>
<evidence type="ECO:0000256" key="2">
    <source>
        <dbReference type="ARBA" id="ARBA00023002"/>
    </source>
</evidence>
<dbReference type="Gene3D" id="3.40.50.720">
    <property type="entry name" value="NAD(P)-binding Rossmann-like Domain"/>
    <property type="match status" value="1"/>
</dbReference>
<protein>
    <submittedName>
        <fullName evidence="4">SDR family NAD(P)-dependent oxidoreductase</fullName>
    </submittedName>
</protein>
<comment type="similarity">
    <text evidence="1 3">Belongs to the short-chain dehydrogenases/reductases (SDR) family.</text>
</comment>
<organism evidence="4 5">
    <name type="scientific">Peptococcus simiae</name>
    <dbReference type="NCBI Taxonomy" id="1643805"/>
    <lineage>
        <taxon>Bacteria</taxon>
        <taxon>Bacillati</taxon>
        <taxon>Bacillota</taxon>
        <taxon>Clostridia</taxon>
        <taxon>Eubacteriales</taxon>
        <taxon>Peptococcaceae</taxon>
        <taxon>Peptococcus</taxon>
    </lineage>
</organism>
<name>A0ABW9GZY9_9FIRM</name>
<evidence type="ECO:0000313" key="5">
    <source>
        <dbReference type="Proteomes" id="UP001631949"/>
    </source>
</evidence>